<evidence type="ECO:0000256" key="2">
    <source>
        <dbReference type="ARBA" id="ARBA00001997"/>
    </source>
</evidence>
<keyword evidence="7" id="KW-1185">Reference proteome</keyword>
<evidence type="ECO:0000256" key="4">
    <source>
        <dbReference type="ARBA" id="ARBA00019595"/>
    </source>
</evidence>
<keyword evidence="5 6" id="KW-0413">Isomerase</keyword>
<gene>
    <name evidence="6" type="primary">rfbC</name>
    <name evidence="6" type="ORF">N7U62_17450</name>
</gene>
<dbReference type="EMBL" id="JAOYOD010000001">
    <property type="protein sequence ID" value="MCV9388474.1"/>
    <property type="molecule type" value="Genomic_DNA"/>
</dbReference>
<comment type="catalytic activity">
    <reaction evidence="1 5">
        <text>dTDP-4-dehydro-6-deoxy-alpha-D-glucose = dTDP-4-dehydro-beta-L-rhamnose</text>
        <dbReference type="Rhea" id="RHEA:16969"/>
        <dbReference type="ChEBI" id="CHEBI:57649"/>
        <dbReference type="ChEBI" id="CHEBI:62830"/>
        <dbReference type="EC" id="5.1.3.13"/>
    </reaction>
</comment>
<dbReference type="SUPFAM" id="SSF51182">
    <property type="entry name" value="RmlC-like cupins"/>
    <property type="match status" value="1"/>
</dbReference>
<dbReference type="Proteomes" id="UP001300692">
    <property type="component" value="Unassembled WGS sequence"/>
</dbReference>
<comment type="pathway">
    <text evidence="5">Carbohydrate biosynthesis; dTDP-L-rhamnose biosynthesis.</text>
</comment>
<dbReference type="InterPro" id="IPR014710">
    <property type="entry name" value="RmlC-like_jellyroll"/>
</dbReference>
<name>A0ABT3CY64_9BACT</name>
<dbReference type="GO" id="GO:0008830">
    <property type="term" value="F:dTDP-4-dehydrorhamnose 3,5-epimerase activity"/>
    <property type="evidence" value="ECO:0007669"/>
    <property type="project" value="UniProtKB-EC"/>
</dbReference>
<dbReference type="PANTHER" id="PTHR21047:SF2">
    <property type="entry name" value="THYMIDINE DIPHOSPHO-4-KETO-RHAMNOSE 3,5-EPIMERASE"/>
    <property type="match status" value="1"/>
</dbReference>
<evidence type="ECO:0000256" key="1">
    <source>
        <dbReference type="ARBA" id="ARBA00001298"/>
    </source>
</evidence>
<sequence>MEVIETKLKGAFAIQPKLFHDNRGYFFEWFNAKKFEGETGIHFQPVQFNSSKSTKGVLRGLHYQEDPACQTKLVAVTQGIIQDVIVDLRPDSPSYGMYHSEIISEEKKNQLFVPKGFAHGFLVLSETAEIFYAIDDFYSPGHENGVMYNDPSLNIDWQMEPDQIILSDKDKVYEKMTNRTFQFKYNG</sequence>
<dbReference type="Gene3D" id="2.60.120.10">
    <property type="entry name" value="Jelly Rolls"/>
    <property type="match status" value="1"/>
</dbReference>
<protein>
    <recommendedName>
        <fullName evidence="4 5">dTDP-4-dehydrorhamnose 3,5-epimerase</fullName>
        <ecNumber evidence="3 5">5.1.3.13</ecNumber>
    </recommendedName>
    <alternativeName>
        <fullName evidence="5">Thymidine diphospho-4-keto-rhamnose 3,5-epimerase</fullName>
    </alternativeName>
</protein>
<reference evidence="6 7" key="1">
    <citation type="submission" date="2022-10" db="EMBL/GenBank/DDBJ databases">
        <title>Comparative genomics and taxonomic characterization of three novel marine species of genus Reichenbachiella exhibiting antioxidant and polysaccharide degradation activities.</title>
        <authorList>
            <person name="Muhammad N."/>
            <person name="Lee Y.-J."/>
            <person name="Ko J."/>
            <person name="Kim S.-G."/>
        </authorList>
    </citation>
    <scope>NUCLEOTIDE SEQUENCE [LARGE SCALE GENOMIC DNA]</scope>
    <source>
        <strain evidence="6 7">ABR2-5</strain>
    </source>
</reference>
<comment type="similarity">
    <text evidence="5">Belongs to the dTDP-4-dehydrorhamnose 3,5-epimerase family.</text>
</comment>
<evidence type="ECO:0000256" key="5">
    <source>
        <dbReference type="RuleBase" id="RU364069"/>
    </source>
</evidence>
<dbReference type="PANTHER" id="PTHR21047">
    <property type="entry name" value="DTDP-6-DEOXY-D-GLUCOSE-3,5 EPIMERASE"/>
    <property type="match status" value="1"/>
</dbReference>
<evidence type="ECO:0000256" key="3">
    <source>
        <dbReference type="ARBA" id="ARBA00012098"/>
    </source>
</evidence>
<dbReference type="EC" id="5.1.3.13" evidence="3 5"/>
<comment type="subunit">
    <text evidence="5">Homodimer.</text>
</comment>
<dbReference type="RefSeq" id="WP_264139341.1">
    <property type="nucleotide sequence ID" value="NZ_JAOYOD010000001.1"/>
</dbReference>
<accession>A0ABT3CY64</accession>
<dbReference type="NCBIfam" id="TIGR01221">
    <property type="entry name" value="rmlC"/>
    <property type="match status" value="1"/>
</dbReference>
<organism evidence="6 7">
    <name type="scientific">Reichenbachiella ulvae</name>
    <dbReference type="NCBI Taxonomy" id="2980104"/>
    <lineage>
        <taxon>Bacteria</taxon>
        <taxon>Pseudomonadati</taxon>
        <taxon>Bacteroidota</taxon>
        <taxon>Cytophagia</taxon>
        <taxon>Cytophagales</taxon>
        <taxon>Reichenbachiellaceae</taxon>
        <taxon>Reichenbachiella</taxon>
    </lineage>
</organism>
<dbReference type="CDD" id="cd00438">
    <property type="entry name" value="cupin_RmlC"/>
    <property type="match status" value="1"/>
</dbReference>
<dbReference type="InterPro" id="IPR011051">
    <property type="entry name" value="RmlC_Cupin_sf"/>
</dbReference>
<dbReference type="Pfam" id="PF00908">
    <property type="entry name" value="dTDP_sugar_isom"/>
    <property type="match status" value="1"/>
</dbReference>
<comment type="caution">
    <text evidence="6">The sequence shown here is derived from an EMBL/GenBank/DDBJ whole genome shotgun (WGS) entry which is preliminary data.</text>
</comment>
<proteinExistence type="inferred from homology"/>
<evidence type="ECO:0000313" key="6">
    <source>
        <dbReference type="EMBL" id="MCV9388474.1"/>
    </source>
</evidence>
<evidence type="ECO:0000313" key="7">
    <source>
        <dbReference type="Proteomes" id="UP001300692"/>
    </source>
</evidence>
<dbReference type="InterPro" id="IPR000888">
    <property type="entry name" value="RmlC-like"/>
</dbReference>
<comment type="function">
    <text evidence="2 5">Catalyzes the epimerization of the C3' and C5'positions of dTDP-6-deoxy-D-xylo-4-hexulose, forming dTDP-6-deoxy-L-lyxo-4-hexulose.</text>
</comment>